<proteinExistence type="predicted"/>
<reference evidence="1 2" key="1">
    <citation type="submission" date="2019-04" db="EMBL/GenBank/DDBJ databases">
        <title>Complete genome sequence of Agrobacterium tumefaciens CFBP6624.</title>
        <authorList>
            <person name="Haryono M."/>
            <person name="Lin Y.-C."/>
            <person name="Lai E.-M."/>
            <person name="Kuo C.-H."/>
        </authorList>
    </citation>
    <scope>NUCLEOTIDE SEQUENCE [LARGE SCALE GENOMIC DNA]</scope>
    <source>
        <strain evidence="1 2">CFBP6624</strain>
    </source>
</reference>
<name>A0AAE6BNC6_AGRTU</name>
<organism evidence="1 2">
    <name type="scientific">Agrobacterium tumefaciens</name>
    <dbReference type="NCBI Taxonomy" id="358"/>
    <lineage>
        <taxon>Bacteria</taxon>
        <taxon>Pseudomonadati</taxon>
        <taxon>Pseudomonadota</taxon>
        <taxon>Alphaproteobacteria</taxon>
        <taxon>Hyphomicrobiales</taxon>
        <taxon>Rhizobiaceae</taxon>
        <taxon>Rhizobium/Agrobacterium group</taxon>
        <taxon>Agrobacterium</taxon>
        <taxon>Agrobacterium tumefaciens complex</taxon>
    </lineage>
</organism>
<protein>
    <submittedName>
        <fullName evidence="1">Uncharacterized protein</fullName>
    </submittedName>
</protein>
<dbReference type="AlphaFoldDB" id="A0AAE6BNC6"/>
<dbReference type="EMBL" id="CP039907">
    <property type="protein sequence ID" value="QCM01312.1"/>
    <property type="molecule type" value="Genomic_DNA"/>
</dbReference>
<accession>A0AAE6BNC6</accession>
<gene>
    <name evidence="1" type="ORF">CFBP6624_01170</name>
</gene>
<dbReference type="Proteomes" id="UP000298646">
    <property type="component" value="Chromosome circular"/>
</dbReference>
<evidence type="ECO:0000313" key="1">
    <source>
        <dbReference type="EMBL" id="QCM01312.1"/>
    </source>
</evidence>
<evidence type="ECO:0000313" key="2">
    <source>
        <dbReference type="Proteomes" id="UP000298646"/>
    </source>
</evidence>
<sequence length="75" mass="8410">MFDRFFARACLKPVALCETAPAKRGTPCKSALLFGTYRINDLLTNGRSRWLISTIADAHDAPARFRRCAGFLLTF</sequence>